<reference evidence="9 10" key="1">
    <citation type="submission" date="2019-11" db="EMBL/GenBank/DDBJ databases">
        <title>Whole genome sequence of Oryza granulata.</title>
        <authorList>
            <person name="Li W."/>
        </authorList>
    </citation>
    <scope>NUCLEOTIDE SEQUENCE [LARGE SCALE GENOMIC DNA]</scope>
    <source>
        <strain evidence="10">cv. Menghai</strain>
        <tissue evidence="9">Leaf</tissue>
    </source>
</reference>
<gene>
    <name evidence="9" type="ORF">E2562_035352</name>
</gene>
<evidence type="ECO:0000256" key="4">
    <source>
        <dbReference type="ARBA" id="ARBA00022525"/>
    </source>
</evidence>
<name>A0A6G1CWL6_9ORYZ</name>
<protein>
    <recommendedName>
        <fullName evidence="11">Polygalacturonase</fullName>
    </recommendedName>
</protein>
<dbReference type="GO" id="GO:0071555">
    <property type="term" value="P:cell wall organization"/>
    <property type="evidence" value="ECO:0007669"/>
    <property type="project" value="UniProtKB-KW"/>
</dbReference>
<dbReference type="GO" id="GO:0005975">
    <property type="term" value="P:carbohydrate metabolic process"/>
    <property type="evidence" value="ECO:0007669"/>
    <property type="project" value="InterPro"/>
</dbReference>
<evidence type="ECO:0000313" key="9">
    <source>
        <dbReference type="EMBL" id="KAF0904530.1"/>
    </source>
</evidence>
<evidence type="ECO:0000256" key="3">
    <source>
        <dbReference type="ARBA" id="ARBA00022512"/>
    </source>
</evidence>
<evidence type="ECO:0000313" key="10">
    <source>
        <dbReference type="Proteomes" id="UP000479710"/>
    </source>
</evidence>
<keyword evidence="3" id="KW-0134">Cell wall</keyword>
<evidence type="ECO:0000256" key="8">
    <source>
        <dbReference type="RuleBase" id="RU361169"/>
    </source>
</evidence>
<proteinExistence type="inferred from homology"/>
<keyword evidence="7" id="KW-0961">Cell wall biogenesis/degradation</keyword>
<comment type="caution">
    <text evidence="9">The sequence shown here is derived from an EMBL/GenBank/DDBJ whole genome shotgun (WGS) entry which is preliminary data.</text>
</comment>
<evidence type="ECO:0000256" key="5">
    <source>
        <dbReference type="ARBA" id="ARBA00022801"/>
    </source>
</evidence>
<dbReference type="Proteomes" id="UP000479710">
    <property type="component" value="Unassembled WGS sequence"/>
</dbReference>
<dbReference type="OrthoDB" id="187139at2759"/>
<dbReference type="Gene3D" id="2.160.20.10">
    <property type="entry name" value="Single-stranded right-handed beta-helix, Pectin lyase-like"/>
    <property type="match status" value="1"/>
</dbReference>
<evidence type="ECO:0000256" key="6">
    <source>
        <dbReference type="ARBA" id="ARBA00023295"/>
    </source>
</evidence>
<evidence type="ECO:0000256" key="1">
    <source>
        <dbReference type="ARBA" id="ARBA00004191"/>
    </source>
</evidence>
<accession>A0A6G1CWL6</accession>
<dbReference type="PANTHER" id="PTHR31375">
    <property type="match status" value="1"/>
</dbReference>
<dbReference type="InterPro" id="IPR012334">
    <property type="entry name" value="Pectin_lyas_fold"/>
</dbReference>
<sequence length="272" mass="28902">MAGTMLRAWSSSGLAWWQLREGRWWWRPQVGTEKRREVAMEAELGVAHSGSRTWTPIVSGRTIGKQAVRVYQSTNVPVTGITIQNSARFHLTFDTCRAVAVHGAAVRSPGDSPNMDGIHLAGSISVSIHNSTVTCGDDCVSIQDGCSGVLVRGITCGPGHGISIGGLGKGGATAVVSDVDVQDVSLVRMAPGVRIKTWQRGFSVTGTYTQRPVYLACSDAAPCAGVHFEDIQLVPAKDDGDGHLYGPFCWKAYGNEVLPVVPPVDCLMAGEP</sequence>
<dbReference type="AlphaFoldDB" id="A0A6G1CWL6"/>
<dbReference type="GO" id="GO:0004650">
    <property type="term" value="F:polygalacturonase activity"/>
    <property type="evidence" value="ECO:0007669"/>
    <property type="project" value="InterPro"/>
</dbReference>
<dbReference type="InterPro" id="IPR011050">
    <property type="entry name" value="Pectin_lyase_fold/virulence"/>
</dbReference>
<keyword evidence="5 8" id="KW-0378">Hydrolase</keyword>
<organism evidence="9 10">
    <name type="scientific">Oryza meyeriana var. granulata</name>
    <dbReference type="NCBI Taxonomy" id="110450"/>
    <lineage>
        <taxon>Eukaryota</taxon>
        <taxon>Viridiplantae</taxon>
        <taxon>Streptophyta</taxon>
        <taxon>Embryophyta</taxon>
        <taxon>Tracheophyta</taxon>
        <taxon>Spermatophyta</taxon>
        <taxon>Magnoliopsida</taxon>
        <taxon>Liliopsida</taxon>
        <taxon>Poales</taxon>
        <taxon>Poaceae</taxon>
        <taxon>BOP clade</taxon>
        <taxon>Oryzoideae</taxon>
        <taxon>Oryzeae</taxon>
        <taxon>Oryzinae</taxon>
        <taxon>Oryza</taxon>
        <taxon>Oryza meyeriana</taxon>
    </lineage>
</organism>
<keyword evidence="6 8" id="KW-0326">Glycosidase</keyword>
<evidence type="ECO:0000256" key="2">
    <source>
        <dbReference type="ARBA" id="ARBA00008834"/>
    </source>
</evidence>
<evidence type="ECO:0008006" key="11">
    <source>
        <dbReference type="Google" id="ProtNLM"/>
    </source>
</evidence>
<comment type="similarity">
    <text evidence="2 8">Belongs to the glycosyl hydrolase 28 family.</text>
</comment>
<comment type="subcellular location">
    <subcellularLocation>
        <location evidence="1">Secreted</location>
        <location evidence="1">Cell wall</location>
    </subcellularLocation>
</comment>
<dbReference type="EMBL" id="SPHZ02000008">
    <property type="protein sequence ID" value="KAF0904530.1"/>
    <property type="molecule type" value="Genomic_DNA"/>
</dbReference>
<dbReference type="SUPFAM" id="SSF51126">
    <property type="entry name" value="Pectin lyase-like"/>
    <property type="match status" value="1"/>
</dbReference>
<keyword evidence="10" id="KW-1185">Reference proteome</keyword>
<dbReference type="InterPro" id="IPR000743">
    <property type="entry name" value="Glyco_hydro_28"/>
</dbReference>
<dbReference type="Pfam" id="PF00295">
    <property type="entry name" value="Glyco_hydro_28"/>
    <property type="match status" value="1"/>
</dbReference>
<keyword evidence="4" id="KW-0964">Secreted</keyword>
<evidence type="ECO:0000256" key="7">
    <source>
        <dbReference type="ARBA" id="ARBA00023316"/>
    </source>
</evidence>